<keyword evidence="3" id="KW-0539">Nucleus</keyword>
<comment type="subunit">
    <text evidence="3">Component of the Smc5-Smc6 complex.</text>
</comment>
<organism evidence="4 5">
    <name type="scientific">Polyodon spathula</name>
    <name type="common">North American paddlefish</name>
    <name type="synonym">Squalus spathula</name>
    <dbReference type="NCBI Taxonomy" id="7913"/>
    <lineage>
        <taxon>Eukaryota</taxon>
        <taxon>Metazoa</taxon>
        <taxon>Chordata</taxon>
        <taxon>Craniata</taxon>
        <taxon>Vertebrata</taxon>
        <taxon>Euteleostomi</taxon>
        <taxon>Actinopterygii</taxon>
        <taxon>Chondrostei</taxon>
        <taxon>Acipenseriformes</taxon>
        <taxon>Polyodontidae</taxon>
        <taxon>Polyodon</taxon>
    </lineage>
</organism>
<keyword evidence="3" id="KW-0833">Ubl conjugation pathway</keyword>
<keyword evidence="3" id="KW-0808">Transferase</keyword>
<dbReference type="Pfam" id="PF07574">
    <property type="entry name" value="SMC_Nse1"/>
    <property type="match status" value="1"/>
</dbReference>
<feature type="non-terminal residue" evidence="4">
    <location>
        <position position="1"/>
    </location>
</feature>
<dbReference type="InterPro" id="IPR011513">
    <property type="entry name" value="Nse1"/>
</dbReference>
<dbReference type="Proteomes" id="UP001166093">
    <property type="component" value="Unassembled WGS sequence"/>
</dbReference>
<proteinExistence type="inferred from homology"/>
<name>A0ABS2YA73_POLSP</name>
<comment type="caution">
    <text evidence="4">The sequence shown here is derived from an EMBL/GenBank/DDBJ whole genome shotgun (WGS) entry which is preliminary data.</text>
</comment>
<feature type="non-terminal residue" evidence="4">
    <location>
        <position position="133"/>
    </location>
</feature>
<dbReference type="EC" id="2.3.2.27" evidence="3"/>
<comment type="function">
    <text evidence="3">RING-type zinc finger-containing E3 ubiquitin ligase that assembles with melanoma antigen protein (MAGE) to catalyze the direct transfer of ubiquitin from E2 ubiquitin-conjugating enzyme to a specific substrate. Involved in maintenance of genome integrity, DNA damage response and DNA repair.</text>
</comment>
<keyword evidence="3" id="KW-0863">Zinc-finger</keyword>
<reference evidence="4" key="1">
    <citation type="journal article" date="2021" name="Cell">
        <title>Tracing the genetic footprints of vertebrate landing in non-teleost ray-finned fishes.</title>
        <authorList>
            <person name="Bi X."/>
            <person name="Wang K."/>
            <person name="Yang L."/>
            <person name="Pan H."/>
            <person name="Jiang H."/>
            <person name="Wei Q."/>
            <person name="Fang M."/>
            <person name="Yu H."/>
            <person name="Zhu C."/>
            <person name="Cai Y."/>
            <person name="He Y."/>
            <person name="Gan X."/>
            <person name="Zeng H."/>
            <person name="Yu D."/>
            <person name="Zhu Y."/>
            <person name="Jiang H."/>
            <person name="Qiu Q."/>
            <person name="Yang H."/>
            <person name="Zhang Y.E."/>
            <person name="Wang W."/>
            <person name="Zhu M."/>
            <person name="He S."/>
            <person name="Zhang G."/>
        </authorList>
    </citation>
    <scope>NUCLEOTIDE SEQUENCE</scope>
    <source>
        <strain evidence="4">Pddl_001</strain>
    </source>
</reference>
<comment type="subcellular location">
    <subcellularLocation>
        <location evidence="1">Chromosome</location>
        <location evidence="1">Telomere</location>
    </subcellularLocation>
    <subcellularLocation>
        <location evidence="3">Nucleus</location>
    </subcellularLocation>
</comment>
<comment type="similarity">
    <text evidence="3">Belongs to the NSE1 family.</text>
</comment>
<keyword evidence="3" id="KW-0479">Metal-binding</keyword>
<comment type="catalytic activity">
    <reaction evidence="3">
        <text>S-ubiquitinyl-[E2 ubiquitin-conjugating enzyme]-L-cysteine + [acceptor protein]-L-lysine = [E2 ubiquitin-conjugating enzyme]-L-cysteine + N(6)-ubiquitinyl-[acceptor protein]-L-lysine.</text>
        <dbReference type="EC" id="2.3.2.27"/>
    </reaction>
</comment>
<evidence type="ECO:0000256" key="2">
    <source>
        <dbReference type="ARBA" id="ARBA00022895"/>
    </source>
</evidence>
<keyword evidence="3" id="KW-0234">DNA repair</keyword>
<keyword evidence="3" id="KW-0227">DNA damage</keyword>
<dbReference type="PANTHER" id="PTHR20973:SF0">
    <property type="entry name" value="NON-STRUCTURAL MAINTENANCE OF CHROMOSOMES ELEMENT 1 HOMOLOG"/>
    <property type="match status" value="1"/>
</dbReference>
<keyword evidence="3" id="KW-0862">Zinc</keyword>
<gene>
    <name evidence="4" type="primary">Nsmce1</name>
    <name evidence="4" type="ORF">GTO93_0006529</name>
</gene>
<protein>
    <recommendedName>
        <fullName evidence="3">Non-structural maintenance of chromosomes element 1 homolog</fullName>
        <ecNumber evidence="3">2.3.2.27</ecNumber>
    </recommendedName>
</protein>
<evidence type="ECO:0000256" key="3">
    <source>
        <dbReference type="RuleBase" id="RU368018"/>
    </source>
</evidence>
<dbReference type="EMBL" id="JAAWVQ010120957">
    <property type="protein sequence ID" value="MBN3282823.1"/>
    <property type="molecule type" value="Genomic_DNA"/>
</dbReference>
<dbReference type="InterPro" id="IPR013083">
    <property type="entry name" value="Znf_RING/FYVE/PHD"/>
</dbReference>
<keyword evidence="3" id="KW-0233">DNA recombination</keyword>
<sequence length="133" mass="15564">MQIRKGMSEEDGQQYYALVNLVDTEITRMASDYSENELDLFRKAKNGECTRRTHCIKEIEHYIQTMYQDLVKLCNICNTDSLSCQQMCENPLWDKKHMPCVARYFQGHTEPHCPACNEFWPPEIPGKLTVLLL</sequence>
<keyword evidence="2" id="KW-0158">Chromosome</keyword>
<keyword evidence="5" id="KW-1185">Reference proteome</keyword>
<evidence type="ECO:0000256" key="1">
    <source>
        <dbReference type="ARBA" id="ARBA00004574"/>
    </source>
</evidence>
<dbReference type="PANTHER" id="PTHR20973">
    <property type="entry name" value="NON-SMC ELEMENT 1-RELATED"/>
    <property type="match status" value="1"/>
</dbReference>
<dbReference type="Gene3D" id="3.30.40.10">
    <property type="entry name" value="Zinc/RING finger domain, C3HC4 (zinc finger)"/>
    <property type="match status" value="1"/>
</dbReference>
<keyword evidence="2" id="KW-0779">Telomere</keyword>
<evidence type="ECO:0000313" key="4">
    <source>
        <dbReference type="EMBL" id="MBN3282823.1"/>
    </source>
</evidence>
<evidence type="ECO:0000313" key="5">
    <source>
        <dbReference type="Proteomes" id="UP001166093"/>
    </source>
</evidence>
<accession>A0ABS2YA73</accession>